<dbReference type="InterPro" id="IPR058781">
    <property type="entry name" value="HH_AprE-like"/>
</dbReference>
<dbReference type="InterPro" id="IPR058982">
    <property type="entry name" value="Beta-barrel_AprE"/>
</dbReference>
<evidence type="ECO:0000259" key="12">
    <source>
        <dbReference type="Pfam" id="PF26002"/>
    </source>
</evidence>
<dbReference type="STRING" id="313367.JSE7799_02799"/>
<keyword evidence="14" id="KW-1185">Reference proteome</keyword>
<dbReference type="PRINTS" id="PR01490">
    <property type="entry name" value="RTXTOXIND"/>
</dbReference>
<comment type="subcellular location">
    <subcellularLocation>
        <location evidence="1 9">Cell inner membrane</location>
        <topology evidence="1 9">Single-pass membrane protein</topology>
    </subcellularLocation>
</comment>
<feature type="transmembrane region" description="Helical" evidence="9">
    <location>
        <begin position="25"/>
        <end position="44"/>
    </location>
</feature>
<dbReference type="Pfam" id="PF25994">
    <property type="entry name" value="HH_AprE"/>
    <property type="match status" value="1"/>
</dbReference>
<dbReference type="PANTHER" id="PTHR30386:SF17">
    <property type="entry name" value="ALKALINE PROTEASE SECRETION PROTEIN APRE"/>
    <property type="match status" value="1"/>
</dbReference>
<evidence type="ECO:0000313" key="13">
    <source>
        <dbReference type="EMBL" id="CUH40070.1"/>
    </source>
</evidence>
<evidence type="ECO:0000259" key="11">
    <source>
        <dbReference type="Pfam" id="PF25994"/>
    </source>
</evidence>
<keyword evidence="8 9" id="KW-0472">Membrane</keyword>
<dbReference type="GO" id="GO:0015031">
    <property type="term" value="P:protein transport"/>
    <property type="evidence" value="ECO:0007669"/>
    <property type="project" value="InterPro"/>
</dbReference>
<evidence type="ECO:0000256" key="4">
    <source>
        <dbReference type="ARBA" id="ARBA00022475"/>
    </source>
</evidence>
<dbReference type="GO" id="GO:0005886">
    <property type="term" value="C:plasma membrane"/>
    <property type="evidence" value="ECO:0007669"/>
    <property type="project" value="UniProtKB-SubCell"/>
</dbReference>
<proteinExistence type="inferred from homology"/>
<evidence type="ECO:0000256" key="9">
    <source>
        <dbReference type="RuleBase" id="RU365093"/>
    </source>
</evidence>
<evidence type="ECO:0000256" key="2">
    <source>
        <dbReference type="ARBA" id="ARBA00009477"/>
    </source>
</evidence>
<keyword evidence="7 9" id="KW-1133">Transmembrane helix</keyword>
<organism evidence="13 14">
    <name type="scientific">Jannaschia seosinensis</name>
    <dbReference type="NCBI Taxonomy" id="313367"/>
    <lineage>
        <taxon>Bacteria</taxon>
        <taxon>Pseudomonadati</taxon>
        <taxon>Pseudomonadota</taxon>
        <taxon>Alphaproteobacteria</taxon>
        <taxon>Rhodobacterales</taxon>
        <taxon>Roseobacteraceae</taxon>
        <taxon>Jannaschia</taxon>
    </lineage>
</organism>
<keyword evidence="6 9" id="KW-0812">Transmembrane</keyword>
<dbReference type="EMBL" id="CYPR01000187">
    <property type="protein sequence ID" value="CUH40070.1"/>
    <property type="molecule type" value="Genomic_DNA"/>
</dbReference>
<dbReference type="RefSeq" id="WP_055664174.1">
    <property type="nucleotide sequence ID" value="NZ_CYPR01000187.1"/>
</dbReference>
<dbReference type="Proteomes" id="UP000049455">
    <property type="component" value="Unassembled WGS sequence"/>
</dbReference>
<reference evidence="13 14" key="1">
    <citation type="submission" date="2015-09" db="EMBL/GenBank/DDBJ databases">
        <authorList>
            <person name="Jackson K.R."/>
            <person name="Lunt B.L."/>
            <person name="Fisher J.N.B."/>
            <person name="Gardner A.V."/>
            <person name="Bailey M.E."/>
            <person name="Deus L.M."/>
            <person name="Earl A.S."/>
            <person name="Gibby P.D."/>
            <person name="Hartmann K.A."/>
            <person name="Liu J.E."/>
            <person name="Manci A.M."/>
            <person name="Nielsen D.A."/>
            <person name="Solomon M.B."/>
            <person name="Breakwell D.P."/>
            <person name="Burnett S.H."/>
            <person name="Grose J.H."/>
        </authorList>
    </citation>
    <scope>NUCLEOTIDE SEQUENCE [LARGE SCALE GENOMIC DNA]</scope>
    <source>
        <strain evidence="13 14">CECT 7799</strain>
    </source>
</reference>
<gene>
    <name evidence="13" type="primary">prsE_2</name>
    <name evidence="13" type="ORF">JSE7799_02799</name>
</gene>
<keyword evidence="4 9" id="KW-1003">Cell membrane</keyword>
<comment type="similarity">
    <text evidence="2 9">Belongs to the membrane fusion protein (MFP) (TC 8.A.1) family.</text>
</comment>
<dbReference type="NCBIfam" id="TIGR01843">
    <property type="entry name" value="type_I_hlyD"/>
    <property type="match status" value="1"/>
</dbReference>
<accession>A0A0M7BBG6</accession>
<evidence type="ECO:0000256" key="7">
    <source>
        <dbReference type="ARBA" id="ARBA00022989"/>
    </source>
</evidence>
<evidence type="ECO:0000256" key="6">
    <source>
        <dbReference type="ARBA" id="ARBA00022692"/>
    </source>
</evidence>
<feature type="domain" description="AprE-like long alpha-helical hairpin" evidence="11">
    <location>
        <begin position="101"/>
        <end position="289"/>
    </location>
</feature>
<feature type="coiled-coil region" evidence="10">
    <location>
        <begin position="221"/>
        <end position="262"/>
    </location>
</feature>
<dbReference type="PANTHER" id="PTHR30386">
    <property type="entry name" value="MEMBRANE FUSION SUBUNIT OF EMRAB-TOLC MULTIDRUG EFFLUX PUMP"/>
    <property type="match status" value="1"/>
</dbReference>
<keyword evidence="3 9" id="KW-0813">Transport</keyword>
<name>A0A0M7BBG6_9RHOB</name>
<keyword evidence="5 9" id="KW-0997">Cell inner membrane</keyword>
<evidence type="ECO:0000313" key="14">
    <source>
        <dbReference type="Proteomes" id="UP000049455"/>
    </source>
</evidence>
<evidence type="ECO:0000256" key="8">
    <source>
        <dbReference type="ARBA" id="ARBA00023136"/>
    </source>
</evidence>
<evidence type="ECO:0000256" key="1">
    <source>
        <dbReference type="ARBA" id="ARBA00004377"/>
    </source>
</evidence>
<evidence type="ECO:0000256" key="10">
    <source>
        <dbReference type="SAM" id="Coils"/>
    </source>
</evidence>
<dbReference type="OrthoDB" id="9810980at2"/>
<evidence type="ECO:0000256" key="3">
    <source>
        <dbReference type="ARBA" id="ARBA00022448"/>
    </source>
</evidence>
<dbReference type="Pfam" id="PF26002">
    <property type="entry name" value="Beta-barrel_AprE"/>
    <property type="match status" value="1"/>
</dbReference>
<dbReference type="InterPro" id="IPR050739">
    <property type="entry name" value="MFP"/>
</dbReference>
<dbReference type="InterPro" id="IPR010129">
    <property type="entry name" value="T1SS_HlyD"/>
</dbReference>
<dbReference type="AlphaFoldDB" id="A0A0M7BBG6"/>
<feature type="domain" description="AprE-like beta-barrel" evidence="12">
    <location>
        <begin position="333"/>
        <end position="423"/>
    </location>
</feature>
<evidence type="ECO:0000256" key="5">
    <source>
        <dbReference type="ARBA" id="ARBA00022519"/>
    </source>
</evidence>
<sequence>MTDIAAYDPSADWFAEVPRSIRRHAITGLSLMVLAFGGFGYWAFTAPLASAVIAPGSFVATGRNKVVQHLEGGIIDEIFVAEGMRIREGARLLSLDETSAGATERELALREARLRATAERLRAEYNEDDRLLFPVQLLEMGHADTEVASILDSQTLTFDITRKSLMGDIGMLERNVEALRIREGGYSAQLVALESRSEILQEELTTKLELLESGLIRRPEVNTLRRLQAEAEGQLARLRAEVDETQQMIFKHEDEIARARQAYRETALDELGPIEADLESVREQARRARGILDRSILKSPVSGTVVRLHYHTVGGVIEPGKPVIEILPTDAPLIIETQIARTEIDSVAMGQEATVRLSALNRRTTPVLMGEVIYISADALREEVAGSMQEVYIARVSIPQTELDRVPGLIATPGMPVEVMIQIRERSFANYLTKPITDSFSRAFREQ</sequence>
<keyword evidence="10" id="KW-0175">Coiled coil</keyword>
<dbReference type="Gene3D" id="2.40.30.170">
    <property type="match status" value="1"/>
</dbReference>
<protein>
    <recommendedName>
        <fullName evidence="9">Membrane fusion protein (MFP) family protein</fullName>
    </recommendedName>
</protein>